<dbReference type="InterPro" id="IPR003663">
    <property type="entry name" value="Sugar/inositol_transpt"/>
</dbReference>
<keyword evidence="13" id="KW-1185">Reference proteome</keyword>
<dbReference type="PRINTS" id="PR00171">
    <property type="entry name" value="SUGRTRNSPORT"/>
</dbReference>
<name>A0A0A2SNC6_9GAMM</name>
<evidence type="ECO:0000313" key="13">
    <source>
        <dbReference type="Proteomes" id="UP000054422"/>
    </source>
</evidence>
<dbReference type="STRING" id="1498499.EP47_01485"/>
<evidence type="ECO:0000256" key="9">
    <source>
        <dbReference type="RuleBase" id="RU003346"/>
    </source>
</evidence>
<keyword evidence="3 9" id="KW-0813">Transport</keyword>
<dbReference type="PANTHER" id="PTHR48020:SF12">
    <property type="entry name" value="PROTON MYO-INOSITOL COTRANSPORTER"/>
    <property type="match status" value="1"/>
</dbReference>
<evidence type="ECO:0000256" key="10">
    <source>
        <dbReference type="SAM" id="Phobius"/>
    </source>
</evidence>
<feature type="transmembrane region" description="Helical" evidence="10">
    <location>
        <begin position="385"/>
        <end position="402"/>
    </location>
</feature>
<dbReference type="PROSITE" id="PS50850">
    <property type="entry name" value="MFS"/>
    <property type="match status" value="1"/>
</dbReference>
<protein>
    <submittedName>
        <fullName evidence="12">Sugar:proton symporter</fullName>
    </submittedName>
</protein>
<sequence length="471" mass="51338">MAWIVAIIGSVAGFLFGYDEGIIAGSLDLVKNHFNLTVTHIGVMASALPFGALLGSMLVGAFMASKGMKRFGRCSLLSFAGFLFFLGALGAGLAHSIFILILSRLVLGLAIGMASVLTPLYLAETAALEARGAVVAIYQLAMTVGIVCSYSVNYLLIEQQAWRVMFASSALPALLLAIGILFMPESPRWLCSVGRRDAAENSLRKLRKNRAIEQELRDIETTLANEPKQGNWLLLFQKPLLPVLMLGTILFCLQQLSGINVVIYFAPEIFKNLGMDSTTGQILATMGIGLVNLLVTIIAILCVDKLGRRKLLLLGFAGTSLSLCALCLFSLNHVPGLSYLSVICLMVYIFSFAISVGPIPHIAMAEIFPLHVRGAGMGMSSMSNWSFNTLVIFSFPILHHMFGIEVTFALYAVICFLGLIYTYVYMPETKNISLEQIENYIMSGKPLRFLGREEEMSMTNKSEPSILAPMN</sequence>
<dbReference type="RefSeq" id="WP_035891457.1">
    <property type="nucleotide sequence ID" value="NZ_JNCF01000089.1"/>
</dbReference>
<comment type="caution">
    <text evidence="12">The sequence shown here is derived from an EMBL/GenBank/DDBJ whole genome shotgun (WGS) entry which is preliminary data.</text>
</comment>
<evidence type="ECO:0000256" key="3">
    <source>
        <dbReference type="ARBA" id="ARBA00022448"/>
    </source>
</evidence>
<evidence type="ECO:0000256" key="6">
    <source>
        <dbReference type="ARBA" id="ARBA00022692"/>
    </source>
</evidence>
<reference evidence="12 13" key="1">
    <citation type="submission" date="2014-05" db="EMBL/GenBank/DDBJ databases">
        <authorList>
            <person name="Rizzardi K."/>
            <person name="Winiecka-Krusnell J."/>
            <person name="Ramliden M."/>
            <person name="Alm E."/>
            <person name="Andersson S."/>
            <person name="Byfors S."/>
        </authorList>
    </citation>
    <scope>NUCLEOTIDE SEQUENCE [LARGE SCALE GENOMIC DNA]</scope>
    <source>
        <strain evidence="12 13">LEGN</strain>
    </source>
</reference>
<feature type="transmembrane region" description="Helical" evidence="10">
    <location>
        <begin position="76"/>
        <end position="99"/>
    </location>
</feature>
<keyword evidence="8 10" id="KW-0472">Membrane</keyword>
<evidence type="ECO:0000256" key="1">
    <source>
        <dbReference type="ARBA" id="ARBA00004651"/>
    </source>
</evidence>
<comment type="subcellular location">
    <subcellularLocation>
        <location evidence="1">Cell membrane</location>
        <topology evidence="1">Multi-pass membrane protein</topology>
    </subcellularLocation>
</comment>
<dbReference type="GO" id="GO:0005886">
    <property type="term" value="C:plasma membrane"/>
    <property type="evidence" value="ECO:0007669"/>
    <property type="project" value="UniProtKB-SubCell"/>
</dbReference>
<dbReference type="FunFam" id="1.20.1250.20:FF:000218">
    <property type="entry name" value="facilitated trehalose transporter Tret1"/>
    <property type="match status" value="1"/>
</dbReference>
<feature type="transmembrane region" description="Helical" evidence="10">
    <location>
        <begin position="282"/>
        <end position="304"/>
    </location>
</feature>
<dbReference type="PANTHER" id="PTHR48020">
    <property type="entry name" value="PROTON MYO-INOSITOL COTRANSPORTER"/>
    <property type="match status" value="1"/>
</dbReference>
<dbReference type="InterPro" id="IPR036259">
    <property type="entry name" value="MFS_trans_sf"/>
</dbReference>
<dbReference type="PROSITE" id="PS00216">
    <property type="entry name" value="SUGAR_TRANSPORT_1"/>
    <property type="match status" value="1"/>
</dbReference>
<evidence type="ECO:0000256" key="8">
    <source>
        <dbReference type="ARBA" id="ARBA00023136"/>
    </source>
</evidence>
<dbReference type="OrthoDB" id="5368493at2"/>
<feature type="transmembrane region" description="Helical" evidence="10">
    <location>
        <begin position="105"/>
        <end position="123"/>
    </location>
</feature>
<feature type="transmembrane region" description="Helical" evidence="10">
    <location>
        <begin position="243"/>
        <end position="266"/>
    </location>
</feature>
<keyword evidence="7 10" id="KW-1133">Transmembrane helix</keyword>
<evidence type="ECO:0000313" key="12">
    <source>
        <dbReference type="EMBL" id="KGP62247.1"/>
    </source>
</evidence>
<keyword evidence="6 10" id="KW-0812">Transmembrane</keyword>
<dbReference type="EMBL" id="JNCF01000089">
    <property type="protein sequence ID" value="KGP62247.1"/>
    <property type="molecule type" value="Genomic_DNA"/>
</dbReference>
<evidence type="ECO:0000256" key="2">
    <source>
        <dbReference type="ARBA" id="ARBA00010992"/>
    </source>
</evidence>
<dbReference type="PROSITE" id="PS00217">
    <property type="entry name" value="SUGAR_TRANSPORT_2"/>
    <property type="match status" value="1"/>
</dbReference>
<accession>A0A0A2SNC6</accession>
<dbReference type="InterPro" id="IPR020846">
    <property type="entry name" value="MFS_dom"/>
</dbReference>
<dbReference type="AlphaFoldDB" id="A0A0A2SNC6"/>
<evidence type="ECO:0000256" key="5">
    <source>
        <dbReference type="ARBA" id="ARBA00022597"/>
    </source>
</evidence>
<comment type="similarity">
    <text evidence="2 9">Belongs to the major facilitator superfamily. Sugar transporter (TC 2.A.1.1) family.</text>
</comment>
<evidence type="ECO:0000256" key="7">
    <source>
        <dbReference type="ARBA" id="ARBA00022989"/>
    </source>
</evidence>
<dbReference type="Proteomes" id="UP000054422">
    <property type="component" value="Unassembled WGS sequence"/>
</dbReference>
<dbReference type="Gene3D" id="1.20.1250.20">
    <property type="entry name" value="MFS general substrate transporter like domains"/>
    <property type="match status" value="1"/>
</dbReference>
<dbReference type="GO" id="GO:0022857">
    <property type="term" value="F:transmembrane transporter activity"/>
    <property type="evidence" value="ECO:0007669"/>
    <property type="project" value="InterPro"/>
</dbReference>
<dbReference type="InterPro" id="IPR005829">
    <property type="entry name" value="Sugar_transporter_CS"/>
</dbReference>
<feature type="transmembrane region" description="Helical" evidence="10">
    <location>
        <begin position="41"/>
        <end position="64"/>
    </location>
</feature>
<keyword evidence="4" id="KW-1003">Cell membrane</keyword>
<dbReference type="InterPro" id="IPR005828">
    <property type="entry name" value="MFS_sugar_transport-like"/>
</dbReference>
<dbReference type="SUPFAM" id="SSF103473">
    <property type="entry name" value="MFS general substrate transporter"/>
    <property type="match status" value="1"/>
</dbReference>
<dbReference type="Pfam" id="PF00083">
    <property type="entry name" value="Sugar_tr"/>
    <property type="match status" value="1"/>
</dbReference>
<evidence type="ECO:0000259" key="11">
    <source>
        <dbReference type="PROSITE" id="PS50850"/>
    </source>
</evidence>
<dbReference type="NCBIfam" id="TIGR00879">
    <property type="entry name" value="SP"/>
    <property type="match status" value="1"/>
</dbReference>
<feature type="domain" description="Major facilitator superfamily (MFS) profile" evidence="11">
    <location>
        <begin position="5"/>
        <end position="430"/>
    </location>
</feature>
<feature type="transmembrane region" description="Helical" evidence="10">
    <location>
        <begin position="408"/>
        <end position="426"/>
    </location>
</feature>
<evidence type="ECO:0000256" key="4">
    <source>
        <dbReference type="ARBA" id="ARBA00022475"/>
    </source>
</evidence>
<feature type="transmembrane region" description="Helical" evidence="10">
    <location>
        <begin position="162"/>
        <end position="182"/>
    </location>
</feature>
<feature type="transmembrane region" description="Helical" evidence="10">
    <location>
        <begin position="311"/>
        <end position="331"/>
    </location>
</feature>
<feature type="transmembrane region" description="Helical" evidence="10">
    <location>
        <begin position="337"/>
        <end position="364"/>
    </location>
</feature>
<dbReference type="InterPro" id="IPR050814">
    <property type="entry name" value="Myo-inositol_Transporter"/>
</dbReference>
<proteinExistence type="inferred from homology"/>
<feature type="transmembrane region" description="Helical" evidence="10">
    <location>
        <begin position="135"/>
        <end position="156"/>
    </location>
</feature>
<gene>
    <name evidence="12" type="ORF">EP47_01485</name>
</gene>
<organism evidence="12 13">
    <name type="scientific">Legionella norrlandica</name>
    <dbReference type="NCBI Taxonomy" id="1498499"/>
    <lineage>
        <taxon>Bacteria</taxon>
        <taxon>Pseudomonadati</taxon>
        <taxon>Pseudomonadota</taxon>
        <taxon>Gammaproteobacteria</taxon>
        <taxon>Legionellales</taxon>
        <taxon>Legionellaceae</taxon>
        <taxon>Legionella</taxon>
    </lineage>
</organism>
<keyword evidence="5" id="KW-0762">Sugar transport</keyword>